<dbReference type="GO" id="GO:0008270">
    <property type="term" value="F:zinc ion binding"/>
    <property type="evidence" value="ECO:0007669"/>
    <property type="project" value="InterPro"/>
</dbReference>
<dbReference type="GO" id="GO:0004519">
    <property type="term" value="F:endonuclease activity"/>
    <property type="evidence" value="ECO:0007669"/>
    <property type="project" value="UniProtKB-KW"/>
</dbReference>
<dbReference type="InterPro" id="IPR002711">
    <property type="entry name" value="HNH"/>
</dbReference>
<dbReference type="EMBL" id="JAUOPJ010000005">
    <property type="protein sequence ID" value="MDO6456778.1"/>
    <property type="molecule type" value="Genomic_DNA"/>
</dbReference>
<accession>A0AAW7XQY7</accession>
<name>A0AAW7XQY7_9RHOB</name>
<dbReference type="Proteomes" id="UP001169823">
    <property type="component" value="Unassembled WGS sequence"/>
</dbReference>
<keyword evidence="3" id="KW-0540">Nuclease</keyword>
<protein>
    <submittedName>
        <fullName evidence="3">HNH endonuclease</fullName>
    </submittedName>
</protein>
<dbReference type="GO" id="GO:0003676">
    <property type="term" value="F:nucleic acid binding"/>
    <property type="evidence" value="ECO:0007669"/>
    <property type="project" value="InterPro"/>
</dbReference>
<dbReference type="Pfam" id="PF01844">
    <property type="entry name" value="HNH"/>
    <property type="match status" value="1"/>
</dbReference>
<evidence type="ECO:0000313" key="4">
    <source>
        <dbReference type="Proteomes" id="UP001169823"/>
    </source>
</evidence>
<feature type="domain" description="DUF3427" evidence="2">
    <location>
        <begin position="3"/>
        <end position="142"/>
    </location>
</feature>
<comment type="caution">
    <text evidence="3">The sequence shown here is derived from an EMBL/GenBank/DDBJ whole genome shotgun (WGS) entry which is preliminary data.</text>
</comment>
<feature type="domain" description="HNH" evidence="1">
    <location>
        <begin position="200"/>
        <end position="255"/>
    </location>
</feature>
<evidence type="ECO:0000259" key="2">
    <source>
        <dbReference type="Pfam" id="PF11907"/>
    </source>
</evidence>
<keyword evidence="3" id="KW-0255">Endonuclease</keyword>
<dbReference type="InterPro" id="IPR003615">
    <property type="entry name" value="HNH_nuc"/>
</dbReference>
<keyword evidence="3" id="KW-0378">Hydrolase</keyword>
<organism evidence="3 4">
    <name type="scientific">Celeribacter halophilus</name>
    <dbReference type="NCBI Taxonomy" id="576117"/>
    <lineage>
        <taxon>Bacteria</taxon>
        <taxon>Pseudomonadati</taxon>
        <taxon>Pseudomonadota</taxon>
        <taxon>Alphaproteobacteria</taxon>
        <taxon>Rhodobacterales</taxon>
        <taxon>Roseobacteraceae</taxon>
        <taxon>Celeribacter</taxon>
    </lineage>
</organism>
<proteinExistence type="predicted"/>
<dbReference type="AlphaFoldDB" id="A0AAW7XQY7"/>
<dbReference type="RefSeq" id="WP_303494597.1">
    <property type="nucleotide sequence ID" value="NZ_JAUOPJ010000005.1"/>
</dbReference>
<evidence type="ECO:0000259" key="1">
    <source>
        <dbReference type="Pfam" id="PF01844"/>
    </source>
</evidence>
<dbReference type="Pfam" id="PF11907">
    <property type="entry name" value="DUF3427"/>
    <property type="match status" value="1"/>
</dbReference>
<sequence length="274" mass="32261">MQFQKNRQYRRQEIWELVKGNGEKITRNFQQSGYERIGDDLFAFVNIGYQGHANQIFPNQYDRETERLLWYGKKETHSNQPLMKRLIDGNLRFLCFARWNASPDFTFLGVGKLVNYRDNFTEVFNNDGTRTFCLEMEFDLRDSSTHPAWINNFDASFEGDPPDTTEGREKYVRHKTRERDPAIVRAKKSQFQQEHGRLFCEACGFDFKKAYGSRGDGFIECHHNIPLHSIEGETQTKISDLTLLCSNCHRMVHRRKDWLTLQQLKQLLGSEPNC</sequence>
<reference evidence="3" key="1">
    <citation type="submission" date="2023-07" db="EMBL/GenBank/DDBJ databases">
        <title>Genome content predicts the carbon catabolic preferences of heterotrophic bacteria.</title>
        <authorList>
            <person name="Gralka M."/>
        </authorList>
    </citation>
    <scope>NUCLEOTIDE SEQUENCE</scope>
    <source>
        <strain evidence="3">I2M02</strain>
    </source>
</reference>
<dbReference type="InterPro" id="IPR021835">
    <property type="entry name" value="DUF3427"/>
</dbReference>
<evidence type="ECO:0000313" key="3">
    <source>
        <dbReference type="EMBL" id="MDO6456778.1"/>
    </source>
</evidence>
<gene>
    <name evidence="3" type="ORF">Q4494_06790</name>
</gene>
<dbReference type="CDD" id="cd00085">
    <property type="entry name" value="HNHc"/>
    <property type="match status" value="1"/>
</dbReference>